<evidence type="ECO:0008006" key="3">
    <source>
        <dbReference type="Google" id="ProtNLM"/>
    </source>
</evidence>
<dbReference type="Proteomes" id="UP001054945">
    <property type="component" value="Unassembled WGS sequence"/>
</dbReference>
<protein>
    <recommendedName>
        <fullName evidence="3">SHSP domain-containing protein</fullName>
    </recommendedName>
</protein>
<keyword evidence="2" id="KW-1185">Reference proteome</keyword>
<organism evidence="1 2">
    <name type="scientific">Caerostris extrusa</name>
    <name type="common">Bark spider</name>
    <name type="synonym">Caerostris bankana</name>
    <dbReference type="NCBI Taxonomy" id="172846"/>
    <lineage>
        <taxon>Eukaryota</taxon>
        <taxon>Metazoa</taxon>
        <taxon>Ecdysozoa</taxon>
        <taxon>Arthropoda</taxon>
        <taxon>Chelicerata</taxon>
        <taxon>Arachnida</taxon>
        <taxon>Araneae</taxon>
        <taxon>Araneomorphae</taxon>
        <taxon>Entelegynae</taxon>
        <taxon>Araneoidea</taxon>
        <taxon>Araneidae</taxon>
        <taxon>Caerostris</taxon>
    </lineage>
</organism>
<dbReference type="EMBL" id="BPLR01019674">
    <property type="protein sequence ID" value="GIX70401.1"/>
    <property type="molecule type" value="Genomic_DNA"/>
</dbReference>
<dbReference type="AlphaFoldDB" id="A0AAV4MEB9"/>
<evidence type="ECO:0000313" key="2">
    <source>
        <dbReference type="Proteomes" id="UP001054945"/>
    </source>
</evidence>
<gene>
    <name evidence="1" type="ORF">CEXT_100861</name>
</gene>
<reference evidence="1 2" key="1">
    <citation type="submission" date="2021-06" db="EMBL/GenBank/DDBJ databases">
        <title>Caerostris extrusa draft genome.</title>
        <authorList>
            <person name="Kono N."/>
            <person name="Arakawa K."/>
        </authorList>
    </citation>
    <scope>NUCLEOTIDE SEQUENCE [LARGE SCALE GENOMIC DNA]</scope>
</reference>
<accession>A0AAV4MEB9</accession>
<sequence>MKRSNVFFGDFWGRIPHKFAMCPEVVDVDTIRITAVKLPRPTESKVVVTKIGNKMESDVESVSFTFRQRTIKPLIYIYLQIPFQNIKCD</sequence>
<evidence type="ECO:0000313" key="1">
    <source>
        <dbReference type="EMBL" id="GIX70401.1"/>
    </source>
</evidence>
<name>A0AAV4MEB9_CAEEX</name>
<proteinExistence type="predicted"/>
<comment type="caution">
    <text evidence="1">The sequence shown here is derived from an EMBL/GenBank/DDBJ whole genome shotgun (WGS) entry which is preliminary data.</text>
</comment>